<organism evidence="2">
    <name type="scientific">Tanacetum cinerariifolium</name>
    <name type="common">Dalmatian daisy</name>
    <name type="synonym">Chrysanthemum cinerariifolium</name>
    <dbReference type="NCBI Taxonomy" id="118510"/>
    <lineage>
        <taxon>Eukaryota</taxon>
        <taxon>Viridiplantae</taxon>
        <taxon>Streptophyta</taxon>
        <taxon>Embryophyta</taxon>
        <taxon>Tracheophyta</taxon>
        <taxon>Spermatophyta</taxon>
        <taxon>Magnoliopsida</taxon>
        <taxon>eudicotyledons</taxon>
        <taxon>Gunneridae</taxon>
        <taxon>Pentapetalae</taxon>
        <taxon>asterids</taxon>
        <taxon>campanulids</taxon>
        <taxon>Asterales</taxon>
        <taxon>Asteraceae</taxon>
        <taxon>Asteroideae</taxon>
        <taxon>Anthemideae</taxon>
        <taxon>Anthemidinae</taxon>
        <taxon>Tanacetum</taxon>
    </lineage>
</organism>
<feature type="region of interest" description="Disordered" evidence="1">
    <location>
        <begin position="1"/>
        <end position="40"/>
    </location>
</feature>
<accession>A0A699SI99</accession>
<gene>
    <name evidence="2" type="ORF">Tci_869384</name>
</gene>
<comment type="caution">
    <text evidence="2">The sequence shown here is derived from an EMBL/GenBank/DDBJ whole genome shotgun (WGS) entry which is preliminary data.</text>
</comment>
<protein>
    <submittedName>
        <fullName evidence="2">Uncharacterized protein</fullName>
    </submittedName>
</protein>
<proteinExistence type="predicted"/>
<feature type="compositionally biased region" description="Low complexity" evidence="1">
    <location>
        <begin position="24"/>
        <end position="33"/>
    </location>
</feature>
<dbReference type="EMBL" id="BKCJ011165971">
    <property type="protein sequence ID" value="GFC97414.1"/>
    <property type="molecule type" value="Genomic_DNA"/>
</dbReference>
<name>A0A699SI99_TANCI</name>
<dbReference type="AlphaFoldDB" id="A0A699SI99"/>
<evidence type="ECO:0000313" key="2">
    <source>
        <dbReference type="EMBL" id="GFC97414.1"/>
    </source>
</evidence>
<feature type="non-terminal residue" evidence="2">
    <location>
        <position position="1"/>
    </location>
</feature>
<reference evidence="2" key="1">
    <citation type="journal article" date="2019" name="Sci. Rep.">
        <title>Draft genome of Tanacetum cinerariifolium, the natural source of mosquito coil.</title>
        <authorList>
            <person name="Yamashiro T."/>
            <person name="Shiraishi A."/>
            <person name="Satake H."/>
            <person name="Nakayama K."/>
        </authorList>
    </citation>
    <scope>NUCLEOTIDE SEQUENCE</scope>
</reference>
<feature type="non-terminal residue" evidence="2">
    <location>
        <position position="53"/>
    </location>
</feature>
<sequence length="53" mass="5404">DIADDVAQPTSPLPPSPVIPSSPPHQSSRPSPSQAAEGSSILVQQVLDKCSAL</sequence>
<feature type="compositionally biased region" description="Pro residues" evidence="1">
    <location>
        <begin position="11"/>
        <end position="23"/>
    </location>
</feature>
<evidence type="ECO:0000256" key="1">
    <source>
        <dbReference type="SAM" id="MobiDB-lite"/>
    </source>
</evidence>